<organism evidence="3 4">
    <name type="scientific">Saxophila tyrrhenica</name>
    <dbReference type="NCBI Taxonomy" id="1690608"/>
    <lineage>
        <taxon>Eukaryota</taxon>
        <taxon>Fungi</taxon>
        <taxon>Dikarya</taxon>
        <taxon>Ascomycota</taxon>
        <taxon>Pezizomycotina</taxon>
        <taxon>Dothideomycetes</taxon>
        <taxon>Dothideomycetidae</taxon>
        <taxon>Mycosphaerellales</taxon>
        <taxon>Extremaceae</taxon>
        <taxon>Saxophila</taxon>
    </lineage>
</organism>
<feature type="region of interest" description="Disordered" evidence="1">
    <location>
        <begin position="1"/>
        <end position="22"/>
    </location>
</feature>
<feature type="transmembrane region" description="Helical" evidence="2">
    <location>
        <begin position="120"/>
        <end position="142"/>
    </location>
</feature>
<keyword evidence="2" id="KW-0812">Transmembrane</keyword>
<proteinExistence type="predicted"/>
<gene>
    <name evidence="3" type="ORF">LTR77_002939</name>
</gene>
<dbReference type="RefSeq" id="XP_064661537.1">
    <property type="nucleotide sequence ID" value="XM_064800198.1"/>
</dbReference>
<dbReference type="PANTHER" id="PTHR37576:SF2">
    <property type="entry name" value="DEFECT AT LOW TEMPERATURE PROTEIN 1"/>
    <property type="match status" value="1"/>
</dbReference>
<dbReference type="EMBL" id="JAVRRT010000004">
    <property type="protein sequence ID" value="KAK5172819.1"/>
    <property type="molecule type" value="Genomic_DNA"/>
</dbReference>
<feature type="transmembrane region" description="Helical" evidence="2">
    <location>
        <begin position="157"/>
        <end position="183"/>
    </location>
</feature>
<comment type="caution">
    <text evidence="3">The sequence shown here is derived from an EMBL/GenBank/DDBJ whole genome shotgun (WGS) entry which is preliminary data.</text>
</comment>
<dbReference type="AlphaFoldDB" id="A0AAV9PIT3"/>
<accession>A0AAV9PIT3</accession>
<dbReference type="PANTHER" id="PTHR37576">
    <property type="entry name" value="DEFECT AT LOW TEMPERATURE PROTEIN 1"/>
    <property type="match status" value="1"/>
</dbReference>
<keyword evidence="4" id="KW-1185">Reference proteome</keyword>
<keyword evidence="2" id="KW-0472">Membrane</keyword>
<dbReference type="Proteomes" id="UP001337655">
    <property type="component" value="Unassembled WGS sequence"/>
</dbReference>
<feature type="transmembrane region" description="Helical" evidence="2">
    <location>
        <begin position="217"/>
        <end position="235"/>
    </location>
</feature>
<dbReference type="Pfam" id="PF11374">
    <property type="entry name" value="DUF3176"/>
    <property type="match status" value="1"/>
</dbReference>
<evidence type="ECO:0000256" key="2">
    <source>
        <dbReference type="SAM" id="Phobius"/>
    </source>
</evidence>
<name>A0AAV9PIT3_9PEZI</name>
<sequence length="682" mass="73731">MDYHNSREIHANMPDHDCTTSSVERSAQGRGCQCDSSDHLREYWTGDDCGLRRISDTKDFFTDEKPTILQTFQPPAVATKVPFAVSSTILPSPDSLCHSSATVPSPKYTWKGSLIRAGPLAGVASLVFAILQIFASFAVLAASNKQPVSSWTFQPTVYLAVLTVLSNKLLAFAAVQGTVISWWRSAIRGTSLGQLHRDWGMGLHVYKALAAGRHTNILAFACILATFVAIDGPLLQRATSVVSVTPQQPVPLTVALAPELPGAWSGAADYREKQSWTFGPSVDFAKVFEDYSETTPITGVVKGCPYQKCAITVRAPALALESCESQSYSKNYTEPLTALEWEIYNLTNAVTKERAAFLVQGGLSKGTREKFEITTGISDAAVAESCVGSWNYTTCTYISAIGEYDLVVEGDEIKLSTDLSAVKISALANNTAVTGTNQSHPSTLAGAALAGILQFSTVAALANIDNVSVSMHSPGNSWFAFQHIENWEALNDGSACAPIWRDPTKEILSGLNEVLFRAGVYVAAHLDEAWLRERLDPGLETSYNTTGSASVEINVFHSDFRYFSAAAVVQAITVAVVAYTFYGYWRLGRNTTFSPLEMANAFDAPLLRHEDSNMSANQLAKSCGSVEVQYGIARGRPKQYPGDMTIAGDTLMFGEEREIVPLVSSGRISAALARVRGIAVDR</sequence>
<evidence type="ECO:0000313" key="3">
    <source>
        <dbReference type="EMBL" id="KAK5172819.1"/>
    </source>
</evidence>
<reference evidence="3 4" key="1">
    <citation type="submission" date="2023-08" db="EMBL/GenBank/DDBJ databases">
        <title>Black Yeasts Isolated from many extreme environments.</title>
        <authorList>
            <person name="Coleine C."/>
            <person name="Stajich J.E."/>
            <person name="Selbmann L."/>
        </authorList>
    </citation>
    <scope>NUCLEOTIDE SEQUENCE [LARGE SCALE GENOMIC DNA]</scope>
    <source>
        <strain evidence="3 4">CCFEE 5935</strain>
    </source>
</reference>
<feature type="compositionally biased region" description="Basic and acidic residues" evidence="1">
    <location>
        <begin position="1"/>
        <end position="18"/>
    </location>
</feature>
<keyword evidence="2" id="KW-1133">Transmembrane helix</keyword>
<dbReference type="InterPro" id="IPR021514">
    <property type="entry name" value="DUF3176"/>
</dbReference>
<evidence type="ECO:0000256" key="1">
    <source>
        <dbReference type="SAM" id="MobiDB-lite"/>
    </source>
</evidence>
<dbReference type="GeneID" id="89924286"/>
<feature type="transmembrane region" description="Helical" evidence="2">
    <location>
        <begin position="562"/>
        <end position="585"/>
    </location>
</feature>
<protein>
    <submittedName>
        <fullName evidence="3">Uncharacterized protein</fullName>
    </submittedName>
</protein>
<evidence type="ECO:0000313" key="4">
    <source>
        <dbReference type="Proteomes" id="UP001337655"/>
    </source>
</evidence>